<keyword evidence="2" id="KW-1185">Reference proteome</keyword>
<evidence type="ECO:0000313" key="1">
    <source>
        <dbReference type="EMBL" id="EGC18300.1"/>
    </source>
</evidence>
<protein>
    <submittedName>
        <fullName evidence="1">Uncharacterized protein</fullName>
    </submittedName>
</protein>
<dbReference type="HOGENOM" id="CLU_3062421_0_0_4"/>
<sequence>MFWGKSVSNQWVQAAFHDDGVTLRTFRPAAKAACTLGFQVQAALEGGFGKQPA</sequence>
<dbReference type="EMBL" id="AEWV01000006">
    <property type="protein sequence ID" value="EGC18300.1"/>
    <property type="molecule type" value="Genomic_DNA"/>
</dbReference>
<accession>F0EX70</accession>
<evidence type="ECO:0000313" key="2">
    <source>
        <dbReference type="Proteomes" id="UP000004088"/>
    </source>
</evidence>
<name>F0EX70_9NEIS</name>
<proteinExistence type="predicted"/>
<dbReference type="AlphaFoldDB" id="F0EX70"/>
<comment type="caution">
    <text evidence="1">The sequence shown here is derived from an EMBL/GenBank/DDBJ whole genome shotgun (WGS) entry which is preliminary data.</text>
</comment>
<gene>
    <name evidence="1" type="ORF">HMPREF9098_0449</name>
</gene>
<dbReference type="Proteomes" id="UP000004088">
    <property type="component" value="Unassembled WGS sequence"/>
</dbReference>
<reference evidence="1 2" key="1">
    <citation type="submission" date="2011-01" db="EMBL/GenBank/DDBJ databases">
        <authorList>
            <person name="Muzny D."/>
            <person name="Qin X."/>
            <person name="Deng J."/>
            <person name="Jiang H."/>
            <person name="Liu Y."/>
            <person name="Qu J."/>
            <person name="Song X.-Z."/>
            <person name="Zhang L."/>
            <person name="Thornton R."/>
            <person name="Coyle M."/>
            <person name="Francisco L."/>
            <person name="Jackson L."/>
            <person name="Javaid M."/>
            <person name="Korchina V."/>
            <person name="Kovar C."/>
            <person name="Mata R."/>
            <person name="Mathew T."/>
            <person name="Ngo R."/>
            <person name="Nguyen L."/>
            <person name="Nguyen N."/>
            <person name="Okwuonu G."/>
            <person name="Ongeri F."/>
            <person name="Pham C."/>
            <person name="Simmons D."/>
            <person name="Wilczek-Boney K."/>
            <person name="Hale W."/>
            <person name="Jakkamsetti A."/>
            <person name="Pham P."/>
            <person name="Ruth R."/>
            <person name="San Lucas F."/>
            <person name="Warren J."/>
            <person name="Zhang J."/>
            <person name="Zhao Z."/>
            <person name="Zhou C."/>
            <person name="Zhu D."/>
            <person name="Lee S."/>
            <person name="Bess C."/>
            <person name="Blankenburg K."/>
            <person name="Forbes L."/>
            <person name="Fu Q."/>
            <person name="Gubbala S."/>
            <person name="Hirani K."/>
            <person name="Jayaseelan J.C."/>
            <person name="Lara F."/>
            <person name="Munidasa M."/>
            <person name="Palculict T."/>
            <person name="Patil S."/>
            <person name="Pu L.-L."/>
            <person name="Saada N."/>
            <person name="Tang L."/>
            <person name="Weissenberger G."/>
            <person name="Zhu Y."/>
            <person name="Hemphill L."/>
            <person name="Shang Y."/>
            <person name="Youmans B."/>
            <person name="Ayvaz T."/>
            <person name="Ross M."/>
            <person name="Santibanez J."/>
            <person name="Aqrawi P."/>
            <person name="Gross S."/>
            <person name="Joshi V."/>
            <person name="Fowler G."/>
            <person name="Nazareth L."/>
            <person name="Reid J."/>
            <person name="Worley K."/>
            <person name="Petrosino J."/>
            <person name="Highlander S."/>
            <person name="Gibbs R."/>
        </authorList>
    </citation>
    <scope>NUCLEOTIDE SEQUENCE [LARGE SCALE GENOMIC DNA]</scope>
    <source>
        <strain evidence="1 2">ATCC 33394</strain>
    </source>
</reference>
<organism evidence="1 2">
    <name type="scientific">Kingella denitrificans ATCC 33394</name>
    <dbReference type="NCBI Taxonomy" id="888741"/>
    <lineage>
        <taxon>Bacteria</taxon>
        <taxon>Pseudomonadati</taxon>
        <taxon>Pseudomonadota</taxon>
        <taxon>Betaproteobacteria</taxon>
        <taxon>Neisseriales</taxon>
        <taxon>Neisseriaceae</taxon>
        <taxon>Kingella</taxon>
    </lineage>
</organism>